<evidence type="ECO:0000313" key="2">
    <source>
        <dbReference type="EMBL" id="KAH7071015.1"/>
    </source>
</evidence>
<proteinExistence type="predicted"/>
<reference evidence="2" key="1">
    <citation type="journal article" date="2021" name="Nat. Commun.">
        <title>Genetic determinants of endophytism in the Arabidopsis root mycobiome.</title>
        <authorList>
            <person name="Mesny F."/>
            <person name="Miyauchi S."/>
            <person name="Thiergart T."/>
            <person name="Pickel B."/>
            <person name="Atanasova L."/>
            <person name="Karlsson M."/>
            <person name="Huettel B."/>
            <person name="Barry K.W."/>
            <person name="Haridas S."/>
            <person name="Chen C."/>
            <person name="Bauer D."/>
            <person name="Andreopoulos W."/>
            <person name="Pangilinan J."/>
            <person name="LaButti K."/>
            <person name="Riley R."/>
            <person name="Lipzen A."/>
            <person name="Clum A."/>
            <person name="Drula E."/>
            <person name="Henrissat B."/>
            <person name="Kohler A."/>
            <person name="Grigoriev I.V."/>
            <person name="Martin F.M."/>
            <person name="Hacquard S."/>
        </authorList>
    </citation>
    <scope>NUCLEOTIDE SEQUENCE</scope>
    <source>
        <strain evidence="2">MPI-SDFR-AT-0120</strain>
    </source>
</reference>
<dbReference type="Proteomes" id="UP000813461">
    <property type="component" value="Unassembled WGS sequence"/>
</dbReference>
<feature type="compositionally biased region" description="Low complexity" evidence="1">
    <location>
        <begin position="106"/>
        <end position="116"/>
    </location>
</feature>
<keyword evidence="3" id="KW-1185">Reference proteome</keyword>
<evidence type="ECO:0000313" key="3">
    <source>
        <dbReference type="Proteomes" id="UP000813461"/>
    </source>
</evidence>
<feature type="region of interest" description="Disordered" evidence="1">
    <location>
        <begin position="47"/>
        <end position="82"/>
    </location>
</feature>
<gene>
    <name evidence="2" type="ORF">FB567DRAFT_213424</name>
</gene>
<protein>
    <submittedName>
        <fullName evidence="2">Uncharacterized protein</fullName>
    </submittedName>
</protein>
<organism evidence="2 3">
    <name type="scientific">Paraphoma chrysanthemicola</name>
    <dbReference type="NCBI Taxonomy" id="798071"/>
    <lineage>
        <taxon>Eukaryota</taxon>
        <taxon>Fungi</taxon>
        <taxon>Dikarya</taxon>
        <taxon>Ascomycota</taxon>
        <taxon>Pezizomycotina</taxon>
        <taxon>Dothideomycetes</taxon>
        <taxon>Pleosporomycetidae</taxon>
        <taxon>Pleosporales</taxon>
        <taxon>Pleosporineae</taxon>
        <taxon>Phaeosphaeriaceae</taxon>
        <taxon>Paraphoma</taxon>
    </lineage>
</organism>
<feature type="compositionally biased region" description="Polar residues" evidence="1">
    <location>
        <begin position="68"/>
        <end position="82"/>
    </location>
</feature>
<dbReference type="EMBL" id="JAGMVJ010000025">
    <property type="protein sequence ID" value="KAH7071015.1"/>
    <property type="molecule type" value="Genomic_DNA"/>
</dbReference>
<dbReference type="OrthoDB" id="3783827at2759"/>
<comment type="caution">
    <text evidence="2">The sequence shown here is derived from an EMBL/GenBank/DDBJ whole genome shotgun (WGS) entry which is preliminary data.</text>
</comment>
<accession>A0A8K0QUV3</accession>
<name>A0A8K0QUV3_9PLEO</name>
<evidence type="ECO:0000256" key="1">
    <source>
        <dbReference type="SAM" id="MobiDB-lite"/>
    </source>
</evidence>
<dbReference type="AlphaFoldDB" id="A0A8K0QUV3"/>
<sequence>MTWTAAKTAGLVIGILLLVTAFAGVAIVYYRRRQNDNLAVKVADSEVGIDSPAPSSPNPALTIPTPAVTDTSTGTVRRQTGRPQTFQDWVQSSNATTLVKPSFDNGPGPTLSSGPPSVYPRAPPSNIGTSSVATRPGTRDSVGGSSLRQAVLGAINADNLEGMARDKTELVVAVPKVEKSSQPVKPRGYSGAWP</sequence>
<feature type="region of interest" description="Disordered" evidence="1">
    <location>
        <begin position="100"/>
        <end position="145"/>
    </location>
</feature>